<dbReference type="Gramene" id="mRNA:HanXRQr2_Chr08g0359251">
    <property type="protein sequence ID" value="CDS:HanXRQr2_Chr08g0359251.1"/>
    <property type="gene ID" value="HanXRQr2_Chr08g0359251"/>
</dbReference>
<evidence type="ECO:0000313" key="4">
    <source>
        <dbReference type="Proteomes" id="UP000215914"/>
    </source>
</evidence>
<proteinExistence type="predicted"/>
<keyword evidence="4" id="KW-1185">Reference proteome</keyword>
<protein>
    <recommendedName>
        <fullName evidence="2">Transposase (putative) gypsy type domain-containing protein</fullName>
    </recommendedName>
</protein>
<sequence length="147" mass="17295">MSTEERHEDSSEEMASGLPPLKWPKETFDGMIRNFKFPDSWDARYPDEGQTAVDAPAGYITRFWDFFAAGNFRLLVTKFFLEILSCYKFHISQMHPIGMVQVRHFEFVCRSMHIEPTVTRFQVFYQMHCSQGFYSFVQRASAKKILL</sequence>
<gene>
    <name evidence="3" type="ORF">HanXRQr2_Chr08g0359251</name>
</gene>
<name>A0A9K3IHG0_HELAN</name>
<dbReference type="EMBL" id="MNCJ02000323">
    <property type="protein sequence ID" value="KAF5797064.1"/>
    <property type="molecule type" value="Genomic_DNA"/>
</dbReference>
<dbReference type="InterPro" id="IPR007321">
    <property type="entry name" value="Transposase_28"/>
</dbReference>
<evidence type="ECO:0000256" key="1">
    <source>
        <dbReference type="SAM" id="MobiDB-lite"/>
    </source>
</evidence>
<dbReference type="Proteomes" id="UP000215914">
    <property type="component" value="Unassembled WGS sequence"/>
</dbReference>
<reference evidence="3" key="2">
    <citation type="submission" date="2020-06" db="EMBL/GenBank/DDBJ databases">
        <title>Helianthus annuus Genome sequencing and assembly Release 2.</title>
        <authorList>
            <person name="Gouzy J."/>
            <person name="Langlade N."/>
            <person name="Munos S."/>
        </authorList>
    </citation>
    <scope>NUCLEOTIDE SEQUENCE</scope>
    <source>
        <tissue evidence="3">Leaves</tissue>
    </source>
</reference>
<feature type="domain" description="Transposase (putative) gypsy type" evidence="2">
    <location>
        <begin position="65"/>
        <end position="127"/>
    </location>
</feature>
<organism evidence="3 4">
    <name type="scientific">Helianthus annuus</name>
    <name type="common">Common sunflower</name>
    <dbReference type="NCBI Taxonomy" id="4232"/>
    <lineage>
        <taxon>Eukaryota</taxon>
        <taxon>Viridiplantae</taxon>
        <taxon>Streptophyta</taxon>
        <taxon>Embryophyta</taxon>
        <taxon>Tracheophyta</taxon>
        <taxon>Spermatophyta</taxon>
        <taxon>Magnoliopsida</taxon>
        <taxon>eudicotyledons</taxon>
        <taxon>Gunneridae</taxon>
        <taxon>Pentapetalae</taxon>
        <taxon>asterids</taxon>
        <taxon>campanulids</taxon>
        <taxon>Asterales</taxon>
        <taxon>Asteraceae</taxon>
        <taxon>Asteroideae</taxon>
        <taxon>Heliantheae alliance</taxon>
        <taxon>Heliantheae</taxon>
        <taxon>Helianthus</taxon>
    </lineage>
</organism>
<evidence type="ECO:0000313" key="3">
    <source>
        <dbReference type="EMBL" id="KAF5797064.1"/>
    </source>
</evidence>
<evidence type="ECO:0000259" key="2">
    <source>
        <dbReference type="Pfam" id="PF04195"/>
    </source>
</evidence>
<feature type="region of interest" description="Disordered" evidence="1">
    <location>
        <begin position="1"/>
        <end position="22"/>
    </location>
</feature>
<reference evidence="3" key="1">
    <citation type="journal article" date="2017" name="Nature">
        <title>The sunflower genome provides insights into oil metabolism, flowering and Asterid evolution.</title>
        <authorList>
            <person name="Badouin H."/>
            <person name="Gouzy J."/>
            <person name="Grassa C.J."/>
            <person name="Murat F."/>
            <person name="Staton S.E."/>
            <person name="Cottret L."/>
            <person name="Lelandais-Briere C."/>
            <person name="Owens G.L."/>
            <person name="Carrere S."/>
            <person name="Mayjonade B."/>
            <person name="Legrand L."/>
            <person name="Gill N."/>
            <person name="Kane N.C."/>
            <person name="Bowers J.E."/>
            <person name="Hubner S."/>
            <person name="Bellec A."/>
            <person name="Berard A."/>
            <person name="Berges H."/>
            <person name="Blanchet N."/>
            <person name="Boniface M.C."/>
            <person name="Brunel D."/>
            <person name="Catrice O."/>
            <person name="Chaidir N."/>
            <person name="Claudel C."/>
            <person name="Donnadieu C."/>
            <person name="Faraut T."/>
            <person name="Fievet G."/>
            <person name="Helmstetter N."/>
            <person name="King M."/>
            <person name="Knapp S.J."/>
            <person name="Lai Z."/>
            <person name="Le Paslier M.C."/>
            <person name="Lippi Y."/>
            <person name="Lorenzon L."/>
            <person name="Mandel J.R."/>
            <person name="Marage G."/>
            <person name="Marchand G."/>
            <person name="Marquand E."/>
            <person name="Bret-Mestries E."/>
            <person name="Morien E."/>
            <person name="Nambeesan S."/>
            <person name="Nguyen T."/>
            <person name="Pegot-Espagnet P."/>
            <person name="Pouilly N."/>
            <person name="Raftis F."/>
            <person name="Sallet E."/>
            <person name="Schiex T."/>
            <person name="Thomas J."/>
            <person name="Vandecasteele C."/>
            <person name="Vares D."/>
            <person name="Vear F."/>
            <person name="Vautrin S."/>
            <person name="Crespi M."/>
            <person name="Mangin B."/>
            <person name="Burke J.M."/>
            <person name="Salse J."/>
            <person name="Munos S."/>
            <person name="Vincourt P."/>
            <person name="Rieseberg L.H."/>
            <person name="Langlade N.B."/>
        </authorList>
    </citation>
    <scope>NUCLEOTIDE SEQUENCE</scope>
    <source>
        <tissue evidence="3">Leaves</tissue>
    </source>
</reference>
<dbReference type="AlphaFoldDB" id="A0A9K3IHG0"/>
<accession>A0A9K3IHG0</accession>
<dbReference type="PANTHER" id="PTHR31099:SF49">
    <property type="entry name" value="MYOSIN HEAVY CHAIN-LIKE PROTEIN"/>
    <property type="match status" value="1"/>
</dbReference>
<dbReference type="PANTHER" id="PTHR31099">
    <property type="entry name" value="OS06G0165300 PROTEIN"/>
    <property type="match status" value="1"/>
</dbReference>
<dbReference type="Pfam" id="PF04195">
    <property type="entry name" value="Transposase_28"/>
    <property type="match status" value="1"/>
</dbReference>
<comment type="caution">
    <text evidence="3">The sequence shown here is derived from an EMBL/GenBank/DDBJ whole genome shotgun (WGS) entry which is preliminary data.</text>
</comment>